<proteinExistence type="predicted"/>
<evidence type="ECO:0000313" key="4">
    <source>
        <dbReference type="Proteomes" id="UP000264820"/>
    </source>
</evidence>
<dbReference type="PANTHER" id="PTHR22904:SF523">
    <property type="entry name" value="STRESS-INDUCED-PHOSPHOPROTEIN 1"/>
    <property type="match status" value="1"/>
</dbReference>
<reference evidence="3" key="1">
    <citation type="submission" date="2025-08" db="UniProtKB">
        <authorList>
            <consortium name="Ensembl"/>
        </authorList>
    </citation>
    <scope>IDENTIFICATION</scope>
</reference>
<dbReference type="Proteomes" id="UP000264820">
    <property type="component" value="Unplaced"/>
</dbReference>
<dbReference type="Ensembl" id="ENSHCOT00000008713.1">
    <property type="protein sequence ID" value="ENSHCOP00000003452.1"/>
    <property type="gene ID" value="ENSHCOG00000004786.1"/>
</dbReference>
<dbReference type="GO" id="GO:0051879">
    <property type="term" value="F:Hsp90 protein binding"/>
    <property type="evidence" value="ECO:0007669"/>
    <property type="project" value="TreeGrafter"/>
</dbReference>
<dbReference type="PANTHER" id="PTHR22904">
    <property type="entry name" value="TPR REPEAT CONTAINING PROTEIN"/>
    <property type="match status" value="1"/>
</dbReference>
<dbReference type="OMA" id="WGHRSIM"/>
<sequence>MGKKGKNKTQIKKKTLNPEFQEVSHVFMISMNKRAGLPHDYGLSKADMLDAVLGCEQACQRGDFALAVGLCTEALATDPLNCVVYSTRSAAHLSLGRYHQALHDANKARDINPKWTQVQTPNS</sequence>
<evidence type="ECO:0000313" key="3">
    <source>
        <dbReference type="Ensembl" id="ENSHCOP00000003452.1"/>
    </source>
</evidence>
<name>A0A3Q2XI41_HIPCM</name>
<dbReference type="InterPro" id="IPR011990">
    <property type="entry name" value="TPR-like_helical_dom_sf"/>
</dbReference>
<dbReference type="GeneTree" id="ENSGT00580000081898"/>
<evidence type="ECO:0000256" key="2">
    <source>
        <dbReference type="ARBA" id="ARBA00022803"/>
    </source>
</evidence>
<organism evidence="3 4">
    <name type="scientific">Hippocampus comes</name>
    <name type="common">Tiger tail seahorse</name>
    <dbReference type="NCBI Taxonomy" id="109280"/>
    <lineage>
        <taxon>Eukaryota</taxon>
        <taxon>Metazoa</taxon>
        <taxon>Chordata</taxon>
        <taxon>Craniata</taxon>
        <taxon>Vertebrata</taxon>
        <taxon>Euteleostomi</taxon>
        <taxon>Actinopterygii</taxon>
        <taxon>Neopterygii</taxon>
        <taxon>Teleostei</taxon>
        <taxon>Neoteleostei</taxon>
        <taxon>Acanthomorphata</taxon>
        <taxon>Syngnathiaria</taxon>
        <taxon>Syngnathiformes</taxon>
        <taxon>Syngnathoidei</taxon>
        <taxon>Syngnathidae</taxon>
        <taxon>Hippocampus</taxon>
    </lineage>
</organism>
<evidence type="ECO:0000256" key="1">
    <source>
        <dbReference type="ARBA" id="ARBA00022737"/>
    </source>
</evidence>
<dbReference type="SUPFAM" id="SSF48452">
    <property type="entry name" value="TPR-like"/>
    <property type="match status" value="1"/>
</dbReference>
<keyword evidence="4" id="KW-1185">Reference proteome</keyword>
<keyword evidence="2" id="KW-0802">TPR repeat</keyword>
<accession>A0A3Q2XI41</accession>
<reference evidence="3" key="2">
    <citation type="submission" date="2025-09" db="UniProtKB">
        <authorList>
            <consortium name="Ensembl"/>
        </authorList>
    </citation>
    <scope>IDENTIFICATION</scope>
</reference>
<dbReference type="STRING" id="109280.ENSHCOP00000003452"/>
<protein>
    <submittedName>
        <fullName evidence="3">Uncharacterized protein</fullName>
    </submittedName>
</protein>
<keyword evidence="1" id="KW-0677">Repeat</keyword>
<dbReference type="AlphaFoldDB" id="A0A3Q2XI41"/>
<dbReference type="Gene3D" id="1.25.40.10">
    <property type="entry name" value="Tetratricopeptide repeat domain"/>
    <property type="match status" value="1"/>
</dbReference>